<organism evidence="1 2">
    <name type="scientific">Roseibium denhamense</name>
    <dbReference type="NCBI Taxonomy" id="76305"/>
    <lineage>
        <taxon>Bacteria</taxon>
        <taxon>Pseudomonadati</taxon>
        <taxon>Pseudomonadota</taxon>
        <taxon>Alphaproteobacteria</taxon>
        <taxon>Hyphomicrobiales</taxon>
        <taxon>Stappiaceae</taxon>
        <taxon>Roseibium</taxon>
    </lineage>
</organism>
<evidence type="ECO:0000313" key="2">
    <source>
        <dbReference type="Proteomes" id="UP001157914"/>
    </source>
</evidence>
<dbReference type="Proteomes" id="UP001157914">
    <property type="component" value="Unassembled WGS sequence"/>
</dbReference>
<keyword evidence="2" id="KW-1185">Reference proteome</keyword>
<gene>
    <name evidence="1" type="ORF">SAMN06265374_3747</name>
</gene>
<protein>
    <submittedName>
        <fullName evidence="1">Uncharacterized protein</fullName>
    </submittedName>
</protein>
<dbReference type="EMBL" id="FXTT01000005">
    <property type="protein sequence ID" value="SMP33469.1"/>
    <property type="molecule type" value="Genomic_DNA"/>
</dbReference>
<name>A0ABY1PJU5_9HYPH</name>
<proteinExistence type="predicted"/>
<evidence type="ECO:0000313" key="1">
    <source>
        <dbReference type="EMBL" id="SMP33469.1"/>
    </source>
</evidence>
<sequence>MTPFWAAMAMPGWKQPTARQTRLRDLEARMGAFLVEKDVTRTSCPNVLNNIRNARSSVQQELTKGKSPNA</sequence>
<dbReference type="RefSeq" id="WP_155189868.1">
    <property type="nucleotide sequence ID" value="NZ_BAAAEA010000001.1"/>
</dbReference>
<accession>A0ABY1PJU5</accession>
<comment type="caution">
    <text evidence="1">The sequence shown here is derived from an EMBL/GenBank/DDBJ whole genome shotgun (WGS) entry which is preliminary data.</text>
</comment>
<reference evidence="1 2" key="1">
    <citation type="submission" date="2017-05" db="EMBL/GenBank/DDBJ databases">
        <authorList>
            <person name="Varghese N."/>
            <person name="Submissions S."/>
        </authorList>
    </citation>
    <scope>NUCLEOTIDE SEQUENCE [LARGE SCALE GENOMIC DNA]</scope>
    <source>
        <strain evidence="1 2">DSM 15949</strain>
    </source>
</reference>